<comment type="caution">
    <text evidence="1">The sequence shown here is derived from an EMBL/GenBank/DDBJ whole genome shotgun (WGS) entry which is preliminary data.</text>
</comment>
<dbReference type="Proteomes" id="UP001159428">
    <property type="component" value="Unassembled WGS sequence"/>
</dbReference>
<accession>A0AAU9WQX6</accession>
<evidence type="ECO:0000313" key="2">
    <source>
        <dbReference type="Proteomes" id="UP001159428"/>
    </source>
</evidence>
<proteinExistence type="predicted"/>
<gene>
    <name evidence="1" type="ORF">PMEA_00009848</name>
</gene>
<organism evidence="1 2">
    <name type="scientific">Pocillopora meandrina</name>
    <dbReference type="NCBI Taxonomy" id="46732"/>
    <lineage>
        <taxon>Eukaryota</taxon>
        <taxon>Metazoa</taxon>
        <taxon>Cnidaria</taxon>
        <taxon>Anthozoa</taxon>
        <taxon>Hexacorallia</taxon>
        <taxon>Scleractinia</taxon>
        <taxon>Astrocoeniina</taxon>
        <taxon>Pocilloporidae</taxon>
        <taxon>Pocillopora</taxon>
    </lineage>
</organism>
<dbReference type="AlphaFoldDB" id="A0AAU9WQX6"/>
<name>A0AAU9WQX6_9CNID</name>
<reference evidence="1 2" key="1">
    <citation type="submission" date="2022-05" db="EMBL/GenBank/DDBJ databases">
        <authorList>
            <consortium name="Genoscope - CEA"/>
            <person name="William W."/>
        </authorList>
    </citation>
    <scope>NUCLEOTIDE SEQUENCE [LARGE SCALE GENOMIC DNA]</scope>
</reference>
<dbReference type="EMBL" id="CALNXJ010000019">
    <property type="protein sequence ID" value="CAH3122896.1"/>
    <property type="molecule type" value="Genomic_DNA"/>
</dbReference>
<evidence type="ECO:0000313" key="1">
    <source>
        <dbReference type="EMBL" id="CAH3122896.1"/>
    </source>
</evidence>
<keyword evidence="2" id="KW-1185">Reference proteome</keyword>
<sequence length="468" mass="53482">MIDFVREAVLRLIEIKGTLLNSSPCKGVGYGETGEVECPRCYVFDHIPKKTRGDPQNLAYDVFCYLNCKPTGMDGNHFLPCCVGQVGHSCISMKKVNCHAAVCDKPEGPALIRHLILCWSGDYNGLCRVGKFVEMGKCGCRRCHVHLSFTDVYVPESCHYYYTDFYKQGRFPANEKNVIDKLDQIHAIDEEERSTVRQRMSRDTGYTGLSILHRLYSLYGFLYDKSSVYDEMHTISLNLVKNALLDLINDDTNSINWSIVDSGLDNIPWPSGKFLLSNLNNYCCFSEPYSTKLYRPLNFKGKKRLPSLHARNGWSEEDTQTFHEIALRYAVLLEERRGPTACVMIVRNLLNFKERAVRRYVRQFSNYKNIECTFASSECRREFVKMRKEKDGQGYDPHCVNEELLWAKSIDQAKKLYKASLVVRNQGDAIGVLVGAPNPYILSNHLQHEIANLCSVPDDEVQDTATSY</sequence>
<protein>
    <submittedName>
        <fullName evidence="1">Uncharacterized protein</fullName>
    </submittedName>
</protein>